<evidence type="ECO:0000313" key="2">
    <source>
        <dbReference type="Proteomes" id="UP000215199"/>
    </source>
</evidence>
<evidence type="ECO:0000313" key="1">
    <source>
        <dbReference type="EMBL" id="OXM69918.1"/>
    </source>
</evidence>
<dbReference type="Gene3D" id="3.40.50.300">
    <property type="entry name" value="P-loop containing nucleotide triphosphate hydrolases"/>
    <property type="match status" value="1"/>
</dbReference>
<dbReference type="AlphaFoldDB" id="A0A229TFH4"/>
<keyword evidence="2" id="KW-1185">Reference proteome</keyword>
<dbReference type="OrthoDB" id="3820382at2"/>
<reference evidence="2" key="1">
    <citation type="submission" date="2017-07" db="EMBL/GenBank/DDBJ databases">
        <title>Comparative genome mining reveals phylogenetic distribution patterns of secondary metabolites in Amycolatopsis.</title>
        <authorList>
            <person name="Adamek M."/>
            <person name="Alanjary M."/>
            <person name="Sales-Ortells H."/>
            <person name="Goodfellow M."/>
            <person name="Bull A.T."/>
            <person name="Kalinowski J."/>
            <person name="Ziemert N."/>
        </authorList>
    </citation>
    <scope>NUCLEOTIDE SEQUENCE [LARGE SCALE GENOMIC DNA]</scope>
    <source>
        <strain evidence="2">H5</strain>
    </source>
</reference>
<dbReference type="Proteomes" id="UP000215199">
    <property type="component" value="Unassembled WGS sequence"/>
</dbReference>
<organism evidence="1 2">
    <name type="scientific">Amycolatopsis vastitatis</name>
    <dbReference type="NCBI Taxonomy" id="1905142"/>
    <lineage>
        <taxon>Bacteria</taxon>
        <taxon>Bacillati</taxon>
        <taxon>Actinomycetota</taxon>
        <taxon>Actinomycetes</taxon>
        <taxon>Pseudonocardiales</taxon>
        <taxon>Pseudonocardiaceae</taxon>
        <taxon>Amycolatopsis</taxon>
    </lineage>
</organism>
<sequence>MTSDPFGTLRKALWIGGAPWTGKSTVARLLADRHGLAAYHHDDRTRPETTPADDIPAVEQLTVALAEFRQRFQYALDDLRVWESPRPIVAEGWALRPELVAPLVDSPRRMVVLVPTELFRQHQLRHRPDEPAIPRQRTRLTRDRMLAAQAVRSARERGIRVIEIDGRLDPAGVTDVVAEHFHEYLVSGT</sequence>
<dbReference type="EMBL" id="NMUL01000006">
    <property type="protein sequence ID" value="OXM69918.1"/>
    <property type="molecule type" value="Genomic_DNA"/>
</dbReference>
<dbReference type="SUPFAM" id="SSF52540">
    <property type="entry name" value="P-loop containing nucleoside triphosphate hydrolases"/>
    <property type="match status" value="1"/>
</dbReference>
<accession>A0A229TFH4</accession>
<protein>
    <submittedName>
        <fullName evidence="1">Uncharacterized protein</fullName>
    </submittedName>
</protein>
<dbReference type="RefSeq" id="WP_093946462.1">
    <property type="nucleotide sequence ID" value="NZ_NMUL01000006.1"/>
</dbReference>
<gene>
    <name evidence="1" type="ORF">CF165_06290</name>
</gene>
<proteinExistence type="predicted"/>
<comment type="caution">
    <text evidence="1">The sequence shown here is derived from an EMBL/GenBank/DDBJ whole genome shotgun (WGS) entry which is preliminary data.</text>
</comment>
<dbReference type="InterPro" id="IPR027417">
    <property type="entry name" value="P-loop_NTPase"/>
</dbReference>
<name>A0A229TFH4_9PSEU</name>